<keyword evidence="5" id="KW-0560">Oxidoreductase</keyword>
<dbReference type="STRING" id="106634.TVD_01635"/>
<evidence type="ECO:0000256" key="4">
    <source>
        <dbReference type="ARBA" id="ARBA00022964"/>
    </source>
</evidence>
<dbReference type="Pfam" id="PF13640">
    <property type="entry name" value="2OG-FeII_Oxy_3"/>
    <property type="match status" value="1"/>
</dbReference>
<evidence type="ECO:0000256" key="5">
    <source>
        <dbReference type="ARBA" id="ARBA00023002"/>
    </source>
</evidence>
<dbReference type="PANTHER" id="PTHR12907:SF26">
    <property type="entry name" value="HIF PROLYL HYDROXYLASE, ISOFORM C"/>
    <property type="match status" value="1"/>
</dbReference>
<accession>A0A0G3FYX5</accession>
<dbReference type="OrthoDB" id="9783171at2"/>
<dbReference type="GO" id="GO:0031543">
    <property type="term" value="F:peptidyl-proline dioxygenase activity"/>
    <property type="evidence" value="ECO:0007669"/>
    <property type="project" value="TreeGrafter"/>
</dbReference>
<dbReference type="EMBL" id="CP011367">
    <property type="protein sequence ID" value="AKJ94150.1"/>
    <property type="molecule type" value="Genomic_DNA"/>
</dbReference>
<dbReference type="PATRIC" id="fig|106634.4.peg.334"/>
<dbReference type="KEGG" id="tvr:TVD_01635"/>
<dbReference type="Proteomes" id="UP000064201">
    <property type="component" value="Chromosome"/>
</dbReference>
<evidence type="ECO:0000259" key="7">
    <source>
        <dbReference type="PROSITE" id="PS51471"/>
    </source>
</evidence>
<dbReference type="InterPro" id="IPR005123">
    <property type="entry name" value="Oxoglu/Fe-dep_dioxygenase_dom"/>
</dbReference>
<keyword evidence="4" id="KW-0223">Dioxygenase</keyword>
<reference evidence="8 9" key="1">
    <citation type="submission" date="2015-04" db="EMBL/GenBank/DDBJ databases">
        <title>Complete Sequence for the Genome of the Thioalkalivibrio versutus D301.</title>
        <authorList>
            <person name="Mu T."/>
            <person name="Zhou J."/>
            <person name="Xu X."/>
        </authorList>
    </citation>
    <scope>NUCLEOTIDE SEQUENCE [LARGE SCALE GENOMIC DNA]</scope>
    <source>
        <strain evidence="8 9">D301</strain>
    </source>
</reference>
<evidence type="ECO:0000313" key="9">
    <source>
        <dbReference type="Proteomes" id="UP000064201"/>
    </source>
</evidence>
<dbReference type="PANTHER" id="PTHR12907">
    <property type="entry name" value="EGL NINE HOMOLOG-RELATED"/>
    <property type="match status" value="1"/>
</dbReference>
<evidence type="ECO:0000256" key="2">
    <source>
        <dbReference type="ARBA" id="ARBA00022723"/>
    </source>
</evidence>
<evidence type="ECO:0000256" key="3">
    <source>
        <dbReference type="ARBA" id="ARBA00022896"/>
    </source>
</evidence>
<dbReference type="GO" id="GO:0071456">
    <property type="term" value="P:cellular response to hypoxia"/>
    <property type="evidence" value="ECO:0007669"/>
    <property type="project" value="TreeGrafter"/>
</dbReference>
<dbReference type="InterPro" id="IPR006620">
    <property type="entry name" value="Pro_4_hyd_alph"/>
</dbReference>
<comment type="cofactor">
    <cofactor evidence="1">
        <name>L-ascorbate</name>
        <dbReference type="ChEBI" id="CHEBI:38290"/>
    </cofactor>
</comment>
<organism evidence="8 9">
    <name type="scientific">Thioalkalivibrio versutus</name>
    <dbReference type="NCBI Taxonomy" id="106634"/>
    <lineage>
        <taxon>Bacteria</taxon>
        <taxon>Pseudomonadati</taxon>
        <taxon>Pseudomonadota</taxon>
        <taxon>Gammaproteobacteria</taxon>
        <taxon>Chromatiales</taxon>
        <taxon>Ectothiorhodospiraceae</taxon>
        <taxon>Thioalkalivibrio</taxon>
    </lineage>
</organism>
<keyword evidence="6" id="KW-0408">Iron</keyword>
<dbReference type="Gene3D" id="2.60.120.620">
    <property type="entry name" value="q2cbj1_9rhob like domain"/>
    <property type="match status" value="1"/>
</dbReference>
<keyword evidence="2" id="KW-0479">Metal-binding</keyword>
<dbReference type="InterPro" id="IPR051559">
    <property type="entry name" value="HIF_prolyl_hydroxylases"/>
</dbReference>
<proteinExistence type="predicted"/>
<protein>
    <submittedName>
        <fullName evidence="8">2OG-Fe(II) oxygenase</fullName>
    </submittedName>
</protein>
<dbReference type="SMART" id="SM00702">
    <property type="entry name" value="P4Hc"/>
    <property type="match status" value="1"/>
</dbReference>
<dbReference type="AlphaFoldDB" id="A0A0G3FYX5"/>
<dbReference type="GO" id="GO:0031418">
    <property type="term" value="F:L-ascorbic acid binding"/>
    <property type="evidence" value="ECO:0007669"/>
    <property type="project" value="UniProtKB-KW"/>
</dbReference>
<keyword evidence="3" id="KW-0847">Vitamin C</keyword>
<keyword evidence="9" id="KW-1185">Reference proteome</keyword>
<gene>
    <name evidence="8" type="ORF">TVD_01635</name>
</gene>
<dbReference type="RefSeq" id="WP_019627507.1">
    <property type="nucleotide sequence ID" value="NZ_CP011367.1"/>
</dbReference>
<evidence type="ECO:0000256" key="6">
    <source>
        <dbReference type="ARBA" id="ARBA00023004"/>
    </source>
</evidence>
<sequence length="239" mass="27025">MNLPALGPEWLEAAETAAPTLAPVVADSSSEFCAPDGWLDALAREHLLVWPDFQPPEIVDALREEVYALRDAAQLAQARIGRAGERHRDRATRGDWIHWLDGASPAQQAFMARLDEIRLQASRALIPGLFETESHFALYPPGTHYARHVDAFQAGNCRRLSLVFYLNRHWRERDGGQLAIYDSEGREIRRIQPRAGTLVMFLSQTVPHAVLPTRRWRASIASWMRIRDLSGPLASLDRF</sequence>
<feature type="domain" description="Fe2OG dioxygenase" evidence="7">
    <location>
        <begin position="129"/>
        <end position="226"/>
    </location>
</feature>
<dbReference type="GO" id="GO:0008198">
    <property type="term" value="F:ferrous iron binding"/>
    <property type="evidence" value="ECO:0007669"/>
    <property type="project" value="TreeGrafter"/>
</dbReference>
<evidence type="ECO:0000313" key="8">
    <source>
        <dbReference type="EMBL" id="AKJ94150.1"/>
    </source>
</evidence>
<dbReference type="InterPro" id="IPR044862">
    <property type="entry name" value="Pro_4_hyd_alph_FE2OG_OXY"/>
</dbReference>
<name>A0A0G3FYX5_9GAMM</name>
<dbReference type="PROSITE" id="PS51471">
    <property type="entry name" value="FE2OG_OXY"/>
    <property type="match status" value="1"/>
</dbReference>
<evidence type="ECO:0000256" key="1">
    <source>
        <dbReference type="ARBA" id="ARBA00001961"/>
    </source>
</evidence>